<dbReference type="EMBL" id="GU339467">
    <property type="protein sequence ID" value="ADB93737.1"/>
    <property type="molecule type" value="Genomic_DNA"/>
</dbReference>
<dbReference type="Proteomes" id="UP000001547">
    <property type="component" value="Segment"/>
</dbReference>
<reference evidence="2" key="1">
    <citation type="submission" date="2009-12" db="EMBL/GenBank/DDBJ databases">
        <authorList>
            <person name="Jacobs-Sera D."/>
            <person name="Zellars M."/>
            <person name="Wells M.E."/>
            <person name="Webb J.L."/>
            <person name="Ware V.C."/>
            <person name="Vazquez E."/>
            <person name="TamarapuParthasarathy P."/>
            <person name="Smith I.A."/>
            <person name="Simon S.E."/>
            <person name="Shaffer C.D."/>
            <person name="Rubin M.R."/>
            <person name="Rosenzweig R.F."/>
            <person name="Rinehart C.A."/>
            <person name="Qin H."/>
            <person name="Pillay I."/>
            <person name="Payne D.E.II."/>
            <person name="Padolina J.M."/>
            <person name="Novick P.A."/>
            <person name="Miller E.S."/>
            <person name="Mayer E.S."/>
            <person name="Marzillier J.Y."/>
            <person name="Mageeney C.M."/>
            <person name="MacGibeny M.A."/>
            <person name="Li W."/>
            <person name="Lee J.Y."/>
            <person name="Kinnersley M.A."/>
            <person name="King-Smith C."/>
            <person name="King R.A."/>
            <person name="Kenna M.A."/>
            <person name="Kearse M.G."/>
            <person name="Johnson B.K."/>
            <person name="Johnson A.A."/>
            <person name="Johnson C.M."/>
            <person name="Hughes L.E."/>
            <person name="Harrison M."/>
            <person name="Guild N.A."/>
            <person name="Gilbert J.L."/>
            <person name="Fillman C.L."/>
            <person name="Felton C.M."/>
            <person name="Dunbar D.A."/>
            <person name="Dennehy J.J."/>
            <person name="DeJong R.J."/>
            <person name="Carson S."/>
            <person name="Burnett S.H."/>
            <person name="Breakwell D.P."/>
            <person name="Berrios J.E."/>
            <person name="Benjamin R.C."/>
            <person name="Anderson J.J."/>
            <person name="Bradley K.W."/>
            <person name="Khaja R."/>
            <person name="Lee E."/>
            <person name="Barker L.P."/>
            <person name="Lewis M.F."/>
            <person name="Jordan T.C."/>
            <person name="Cresawn S.G."/>
            <person name="Grace M.A."/>
            <person name="Pope W.H."/>
            <person name="Ko C."/>
            <person name="Russell D.A."/>
            <person name="Peebles C.L."/>
            <person name="Lawrence J.L."/>
            <person name="Hendrix R.W."/>
            <person name="Hatfull G.F."/>
        </authorList>
    </citation>
    <scope>NUCLEOTIDE SEQUENCE [LARGE SCALE GENOMIC DNA]</scope>
</reference>
<protein>
    <submittedName>
        <fullName evidence="1">Uncharacterized protein</fullName>
    </submittedName>
</protein>
<evidence type="ECO:0000313" key="2">
    <source>
        <dbReference type="Proteomes" id="UP000001547"/>
    </source>
</evidence>
<dbReference type="OrthoDB" id="19697at10239"/>
<accession>D3JZA6</accession>
<gene>
    <name evidence="1" type="primary">44</name>
    <name evidence="1" type="ORF">REDROCK_44</name>
</gene>
<dbReference type="KEGG" id="vg:22110987"/>
<evidence type="ECO:0000313" key="1">
    <source>
        <dbReference type="EMBL" id="ADB93737.1"/>
    </source>
</evidence>
<name>D3JZA6_9CAUD</name>
<dbReference type="RefSeq" id="YP_009101297.1">
    <property type="nucleotide sequence ID" value="NC_025444.1"/>
</dbReference>
<organism evidence="1 2">
    <name type="scientific">Mycobacterium phage RedRock</name>
    <dbReference type="NCBI Taxonomy" id="711470"/>
    <lineage>
        <taxon>Viruses</taxon>
        <taxon>Duplodnaviria</taxon>
        <taxon>Heunggongvirae</taxon>
        <taxon>Uroviricota</taxon>
        <taxon>Caudoviricetes</taxon>
        <taxon>Fromanvirus</taxon>
        <taxon>Fromanvirus redrock</taxon>
    </lineage>
</organism>
<keyword evidence="2" id="KW-1185">Reference proteome</keyword>
<sequence>MPEAKKAAMLQPATQEAIDIVGITALIEQARHAFERLGEVVGEVTSKVFERAEIDGLKMPWGYEIDGEWIELPEDYHMIRYEAFVIPKEGTWPASV</sequence>
<proteinExistence type="predicted"/>
<dbReference type="GeneID" id="22110987"/>